<feature type="compositionally biased region" description="Polar residues" evidence="7">
    <location>
        <begin position="394"/>
        <end position="412"/>
    </location>
</feature>
<dbReference type="CDD" id="cd00268">
    <property type="entry name" value="DEADc"/>
    <property type="match status" value="1"/>
</dbReference>
<feature type="compositionally biased region" description="Low complexity" evidence="7">
    <location>
        <begin position="439"/>
        <end position="462"/>
    </location>
</feature>
<evidence type="ECO:0000313" key="11">
    <source>
        <dbReference type="Proteomes" id="UP000636110"/>
    </source>
</evidence>
<dbReference type="SMART" id="SM00487">
    <property type="entry name" value="DEXDc"/>
    <property type="match status" value="1"/>
</dbReference>
<dbReference type="PROSITE" id="PS51194">
    <property type="entry name" value="HELICASE_CTER"/>
    <property type="match status" value="1"/>
</dbReference>
<dbReference type="Gene3D" id="3.40.50.300">
    <property type="entry name" value="P-loop containing nucleotide triphosphate hydrolases"/>
    <property type="match status" value="2"/>
</dbReference>
<name>A0ABR6F0F3_9SPHI</name>
<accession>A0ABR6F0F3</accession>
<dbReference type="Proteomes" id="UP000636110">
    <property type="component" value="Unassembled WGS sequence"/>
</dbReference>
<feature type="region of interest" description="Disordered" evidence="7">
    <location>
        <begin position="351"/>
        <end position="462"/>
    </location>
</feature>
<feature type="compositionally biased region" description="Basic residues" evidence="7">
    <location>
        <begin position="374"/>
        <end position="389"/>
    </location>
</feature>
<gene>
    <name evidence="10" type="ORF">GM920_19140</name>
</gene>
<reference evidence="10 11" key="1">
    <citation type="submission" date="2019-11" db="EMBL/GenBank/DDBJ databases">
        <title>Description of Pedobacter sp. LMG 31462T.</title>
        <authorList>
            <person name="Carlier A."/>
            <person name="Qi S."/>
            <person name="Vandamme P."/>
        </authorList>
    </citation>
    <scope>NUCLEOTIDE SEQUENCE [LARGE SCALE GENOMIC DNA]</scope>
    <source>
        <strain evidence="10 11">LMG 31462</strain>
    </source>
</reference>
<protein>
    <submittedName>
        <fullName evidence="10">DEAD/DEAH box helicase</fullName>
    </submittedName>
</protein>
<comment type="caution">
    <text evidence="10">The sequence shown here is derived from an EMBL/GenBank/DDBJ whole genome shotgun (WGS) entry which is preliminary data.</text>
</comment>
<feature type="domain" description="Helicase ATP-binding" evidence="8">
    <location>
        <begin position="14"/>
        <end position="188"/>
    </location>
</feature>
<evidence type="ECO:0000256" key="5">
    <source>
        <dbReference type="ARBA" id="ARBA00038437"/>
    </source>
</evidence>
<evidence type="ECO:0000256" key="3">
    <source>
        <dbReference type="ARBA" id="ARBA00022806"/>
    </source>
</evidence>
<evidence type="ECO:0000313" key="10">
    <source>
        <dbReference type="EMBL" id="MBB2151020.1"/>
    </source>
</evidence>
<dbReference type="SUPFAM" id="SSF52540">
    <property type="entry name" value="P-loop containing nucleoside triphosphate hydrolases"/>
    <property type="match status" value="1"/>
</dbReference>
<dbReference type="EMBL" id="WNXC01000008">
    <property type="protein sequence ID" value="MBB2151020.1"/>
    <property type="molecule type" value="Genomic_DNA"/>
</dbReference>
<dbReference type="InterPro" id="IPR050079">
    <property type="entry name" value="DEAD_box_RNA_helicase"/>
</dbReference>
<dbReference type="GO" id="GO:0004386">
    <property type="term" value="F:helicase activity"/>
    <property type="evidence" value="ECO:0007669"/>
    <property type="project" value="UniProtKB-KW"/>
</dbReference>
<keyword evidence="3 6" id="KW-0347">Helicase</keyword>
<evidence type="ECO:0000256" key="1">
    <source>
        <dbReference type="ARBA" id="ARBA00022741"/>
    </source>
</evidence>
<dbReference type="InterPro" id="IPR000629">
    <property type="entry name" value="RNA-helicase_DEAD-box_CS"/>
</dbReference>
<keyword evidence="4 6" id="KW-0067">ATP-binding</keyword>
<organism evidence="10 11">
    <name type="scientific">Pedobacter gandavensis</name>
    <dbReference type="NCBI Taxonomy" id="2679963"/>
    <lineage>
        <taxon>Bacteria</taxon>
        <taxon>Pseudomonadati</taxon>
        <taxon>Bacteroidota</taxon>
        <taxon>Sphingobacteriia</taxon>
        <taxon>Sphingobacteriales</taxon>
        <taxon>Sphingobacteriaceae</taxon>
        <taxon>Pedobacter</taxon>
    </lineage>
</organism>
<dbReference type="PROSITE" id="PS00039">
    <property type="entry name" value="DEAD_ATP_HELICASE"/>
    <property type="match status" value="1"/>
</dbReference>
<keyword evidence="1 6" id="KW-0547">Nucleotide-binding</keyword>
<dbReference type="Pfam" id="PF00271">
    <property type="entry name" value="Helicase_C"/>
    <property type="match status" value="1"/>
</dbReference>
<evidence type="ECO:0000256" key="4">
    <source>
        <dbReference type="ARBA" id="ARBA00022840"/>
    </source>
</evidence>
<evidence type="ECO:0000256" key="7">
    <source>
        <dbReference type="SAM" id="MobiDB-lite"/>
    </source>
</evidence>
<dbReference type="PANTHER" id="PTHR47959:SF13">
    <property type="entry name" value="ATP-DEPENDENT RNA HELICASE RHLE"/>
    <property type="match status" value="1"/>
</dbReference>
<keyword evidence="2 6" id="KW-0378">Hydrolase</keyword>
<dbReference type="InterPro" id="IPR044742">
    <property type="entry name" value="DEAD/DEAH_RhlB"/>
</dbReference>
<keyword evidence="11" id="KW-1185">Reference proteome</keyword>
<feature type="compositionally biased region" description="Low complexity" evidence="7">
    <location>
        <begin position="415"/>
        <end position="426"/>
    </location>
</feature>
<dbReference type="CDD" id="cd18787">
    <property type="entry name" value="SF2_C_DEAD"/>
    <property type="match status" value="1"/>
</dbReference>
<dbReference type="InterPro" id="IPR027417">
    <property type="entry name" value="P-loop_NTPase"/>
</dbReference>
<evidence type="ECO:0000259" key="9">
    <source>
        <dbReference type="PROSITE" id="PS51194"/>
    </source>
</evidence>
<comment type="similarity">
    <text evidence="5 6">Belongs to the DEAD box helicase family.</text>
</comment>
<evidence type="ECO:0000256" key="2">
    <source>
        <dbReference type="ARBA" id="ARBA00022801"/>
    </source>
</evidence>
<feature type="domain" description="Helicase C-terminal" evidence="9">
    <location>
        <begin position="214"/>
        <end position="360"/>
    </location>
</feature>
<dbReference type="PROSITE" id="PS51192">
    <property type="entry name" value="HELICASE_ATP_BIND_1"/>
    <property type="match status" value="1"/>
</dbReference>
<dbReference type="InterPro" id="IPR011545">
    <property type="entry name" value="DEAD/DEAH_box_helicase_dom"/>
</dbReference>
<proteinExistence type="inferred from homology"/>
<evidence type="ECO:0000256" key="6">
    <source>
        <dbReference type="RuleBase" id="RU000492"/>
    </source>
</evidence>
<sequence>MGFRNATPIQTAAIPLILDKKDLIACAQTGTGKTGAYLLPIMNMISMTENRHNNTLILAPTRELAQQIDLQVEALSYFTNISSLTVYGGGDGIAYEQQKRSMREGVDIIIATPGRLISHLSSGLLKLDQLQHLVLDEADRMLDMGFYDDIMRIVSFLPKKRQTVLFSATMPPKIRTLAGRLLHEPEQISIAISKPAAGINQQAYLVHDSQKVKLLTELMKNVDFPSILIFASTKEKVKNLGKVFRGLGFKAEAFHSDLGQKEREAILSEFKNKRVPVLIGTDVLSRGIDVEGISLVINYDVPHDPEDYIHRIGRTARAATTGTAITLVNEKDKRKFANIEKLIDKTIDRMPLPEHLGPVTADATDGLSSEKKYDRKKPQRKVWGKKPKGKGSANAGSSTTVSGRSESPSTAHSVAAGTETATPAPANVLVKETPAPISVKTKTTPAPGTATPVSGTAAPTKE</sequence>
<dbReference type="SMART" id="SM00490">
    <property type="entry name" value="HELICc"/>
    <property type="match status" value="1"/>
</dbReference>
<dbReference type="InterPro" id="IPR001650">
    <property type="entry name" value="Helicase_C-like"/>
</dbReference>
<evidence type="ECO:0000259" key="8">
    <source>
        <dbReference type="PROSITE" id="PS51192"/>
    </source>
</evidence>
<dbReference type="Pfam" id="PF00270">
    <property type="entry name" value="DEAD"/>
    <property type="match status" value="1"/>
</dbReference>
<dbReference type="PANTHER" id="PTHR47959">
    <property type="entry name" value="ATP-DEPENDENT RNA HELICASE RHLE-RELATED"/>
    <property type="match status" value="1"/>
</dbReference>
<dbReference type="InterPro" id="IPR014001">
    <property type="entry name" value="Helicase_ATP-bd"/>
</dbReference>